<evidence type="ECO:0000313" key="1">
    <source>
        <dbReference type="EMBL" id="PIZ96728.1"/>
    </source>
</evidence>
<sequence length="65" mass="7850">MYDEKKDSQILFEFIRLTFKDEEEVGESIHGSVKELHMLAYQLLLRFYVQLKKEEDPQVELESKK</sequence>
<evidence type="ECO:0000313" key="2">
    <source>
        <dbReference type="Proteomes" id="UP000231453"/>
    </source>
</evidence>
<dbReference type="Proteomes" id="UP000231453">
    <property type="component" value="Unassembled WGS sequence"/>
</dbReference>
<gene>
    <name evidence="1" type="ORF">COX80_00630</name>
</gene>
<name>A0A2M7VBT8_9BACT</name>
<comment type="caution">
    <text evidence="1">The sequence shown here is derived from an EMBL/GenBank/DDBJ whole genome shotgun (WGS) entry which is preliminary data.</text>
</comment>
<reference evidence="2" key="1">
    <citation type="submission" date="2017-09" db="EMBL/GenBank/DDBJ databases">
        <title>Depth-based differentiation of microbial function through sediment-hosted aquifers and enrichment of novel symbionts in the deep terrestrial subsurface.</title>
        <authorList>
            <person name="Probst A.J."/>
            <person name="Ladd B."/>
            <person name="Jarett J.K."/>
            <person name="Geller-Mcgrath D.E."/>
            <person name="Sieber C.M.K."/>
            <person name="Emerson J.B."/>
            <person name="Anantharaman K."/>
            <person name="Thomas B.C."/>
            <person name="Malmstrom R."/>
            <person name="Stieglmeier M."/>
            <person name="Klingl A."/>
            <person name="Woyke T."/>
            <person name="Ryan C.M."/>
            <person name="Banfield J.F."/>
        </authorList>
    </citation>
    <scope>NUCLEOTIDE SEQUENCE [LARGE SCALE GENOMIC DNA]</scope>
</reference>
<proteinExistence type="predicted"/>
<accession>A0A2M7VBT8</accession>
<dbReference type="AlphaFoldDB" id="A0A2M7VBT8"/>
<dbReference type="EMBL" id="PFPL01000009">
    <property type="protein sequence ID" value="PIZ96728.1"/>
    <property type="molecule type" value="Genomic_DNA"/>
</dbReference>
<protein>
    <submittedName>
        <fullName evidence="1">Uncharacterized protein</fullName>
    </submittedName>
</protein>
<organism evidence="1 2">
    <name type="scientific">Candidatus Magasanikbacteria bacterium CG_4_10_14_0_2_um_filter_33_14</name>
    <dbReference type="NCBI Taxonomy" id="1974636"/>
    <lineage>
        <taxon>Bacteria</taxon>
        <taxon>Candidatus Magasanikiibacteriota</taxon>
    </lineage>
</organism>